<sequence>MYPSTVMTAQIPDVKPTLFGLSSPRSPTKGYTCAFPSWPSRPCLDRRMPWEDGDDDDDEESHECVGRKDRRCACPTATATAAPVSSPTERWDGRSVSSTCTSSTSSTSTSTHVTEGKVEALINGFEKLPLQPRSPKAPSRPARSLLSLAILGKAGGDM</sequence>
<organism evidence="2 3">
    <name type="scientific">Tuber aestivum</name>
    <name type="common">summer truffle</name>
    <dbReference type="NCBI Taxonomy" id="59557"/>
    <lineage>
        <taxon>Eukaryota</taxon>
        <taxon>Fungi</taxon>
        <taxon>Dikarya</taxon>
        <taxon>Ascomycota</taxon>
        <taxon>Pezizomycotina</taxon>
        <taxon>Pezizomycetes</taxon>
        <taxon>Pezizales</taxon>
        <taxon>Tuberaceae</taxon>
        <taxon>Tuber</taxon>
    </lineage>
</organism>
<protein>
    <submittedName>
        <fullName evidence="2">Uncharacterized protein</fullName>
    </submittedName>
</protein>
<gene>
    <name evidence="2" type="ORF">GSTUAT00001668001</name>
</gene>
<feature type="region of interest" description="Disordered" evidence="1">
    <location>
        <begin position="47"/>
        <end position="115"/>
    </location>
</feature>
<evidence type="ECO:0000256" key="1">
    <source>
        <dbReference type="SAM" id="MobiDB-lite"/>
    </source>
</evidence>
<feature type="compositionally biased region" description="Low complexity" evidence="1">
    <location>
        <begin position="73"/>
        <end position="83"/>
    </location>
</feature>
<dbReference type="Proteomes" id="UP001412239">
    <property type="component" value="Unassembled WGS sequence"/>
</dbReference>
<feature type="compositionally biased region" description="Acidic residues" evidence="1">
    <location>
        <begin position="51"/>
        <end position="61"/>
    </location>
</feature>
<name>A0A292Q623_9PEZI</name>
<reference evidence="2" key="1">
    <citation type="submission" date="2015-10" db="EMBL/GenBank/DDBJ databases">
        <authorList>
            <person name="Regsiter A."/>
            <person name="william w."/>
        </authorList>
    </citation>
    <scope>NUCLEOTIDE SEQUENCE</scope>
    <source>
        <strain evidence="2">Montdore</strain>
    </source>
</reference>
<dbReference type="EMBL" id="LN890960">
    <property type="protein sequence ID" value="CUS14378.1"/>
    <property type="molecule type" value="Genomic_DNA"/>
</dbReference>
<evidence type="ECO:0000313" key="2">
    <source>
        <dbReference type="EMBL" id="CUS14378.1"/>
    </source>
</evidence>
<keyword evidence="3" id="KW-1185">Reference proteome</keyword>
<feature type="compositionally biased region" description="Low complexity" evidence="1">
    <location>
        <begin position="95"/>
        <end position="113"/>
    </location>
</feature>
<proteinExistence type="predicted"/>
<evidence type="ECO:0000313" key="3">
    <source>
        <dbReference type="Proteomes" id="UP001412239"/>
    </source>
</evidence>
<accession>A0A292Q623</accession>
<dbReference type="AlphaFoldDB" id="A0A292Q623"/>